<evidence type="ECO:0000313" key="5">
    <source>
        <dbReference type="Proteomes" id="UP000014074"/>
    </source>
</evidence>
<name>R8BP04_PHAM7</name>
<dbReference type="InterPro" id="IPR015424">
    <property type="entry name" value="PyrdxlP-dep_Trfase"/>
</dbReference>
<keyword evidence="2 3" id="KW-0663">Pyridoxal phosphate</keyword>
<comment type="cofactor">
    <cofactor evidence="1">
        <name>pyridoxal 5'-phosphate</name>
        <dbReference type="ChEBI" id="CHEBI:597326"/>
    </cofactor>
</comment>
<dbReference type="PANTHER" id="PTHR43713">
    <property type="entry name" value="GLUTAMATE-1-SEMIALDEHYDE 2,1-AMINOMUTASE"/>
    <property type="match status" value="1"/>
</dbReference>
<dbReference type="Gene3D" id="3.90.1150.10">
    <property type="entry name" value="Aspartate Aminotransferase, domain 1"/>
    <property type="match status" value="1"/>
</dbReference>
<dbReference type="KEGG" id="tmn:UCRPA7_3485"/>
<dbReference type="EMBL" id="KB933057">
    <property type="protein sequence ID" value="EOO01015.1"/>
    <property type="molecule type" value="Genomic_DNA"/>
</dbReference>
<evidence type="ECO:0000256" key="3">
    <source>
        <dbReference type="RuleBase" id="RU003560"/>
    </source>
</evidence>
<dbReference type="PANTHER" id="PTHR43713:SF3">
    <property type="entry name" value="GLUTAMATE-1-SEMIALDEHYDE 2,1-AMINOMUTASE 1, CHLOROPLASTIC-RELATED"/>
    <property type="match status" value="1"/>
</dbReference>
<keyword evidence="4" id="KW-0032">Aminotransferase</keyword>
<gene>
    <name evidence="4" type="ORF">UCRPA7_3485</name>
</gene>
<dbReference type="HOGENOM" id="CLU_016922_1_2_1"/>
<dbReference type="RefSeq" id="XP_007914234.1">
    <property type="nucleotide sequence ID" value="XM_007916043.1"/>
</dbReference>
<dbReference type="SUPFAM" id="SSF53383">
    <property type="entry name" value="PLP-dependent transferases"/>
    <property type="match status" value="1"/>
</dbReference>
<evidence type="ECO:0000256" key="2">
    <source>
        <dbReference type="ARBA" id="ARBA00022898"/>
    </source>
</evidence>
<dbReference type="InterPro" id="IPR015421">
    <property type="entry name" value="PyrdxlP-dep_Trfase_major"/>
</dbReference>
<dbReference type="InterPro" id="IPR015422">
    <property type="entry name" value="PyrdxlP-dep_Trfase_small"/>
</dbReference>
<dbReference type="AlphaFoldDB" id="R8BP04"/>
<keyword evidence="5" id="KW-1185">Reference proteome</keyword>
<accession>R8BP04</accession>
<keyword evidence="4" id="KW-0808">Transferase</keyword>
<dbReference type="Proteomes" id="UP000014074">
    <property type="component" value="Unassembled WGS sequence"/>
</dbReference>
<reference evidence="5" key="1">
    <citation type="journal article" date="2013" name="Genome Announc.">
        <title>Draft genome sequence of the ascomycete Phaeoacremonium aleophilum strain UCR-PA7, a causal agent of the esca disease complex in grapevines.</title>
        <authorList>
            <person name="Blanco-Ulate B."/>
            <person name="Rolshausen P."/>
            <person name="Cantu D."/>
        </authorList>
    </citation>
    <scope>NUCLEOTIDE SEQUENCE [LARGE SCALE GENOMIC DNA]</scope>
    <source>
        <strain evidence="5">UCR-PA7</strain>
    </source>
</reference>
<dbReference type="GeneID" id="19323838"/>
<dbReference type="GO" id="GO:0008483">
    <property type="term" value="F:transaminase activity"/>
    <property type="evidence" value="ECO:0007669"/>
    <property type="project" value="UniProtKB-KW"/>
</dbReference>
<dbReference type="eggNOG" id="KOG1401">
    <property type="taxonomic scope" value="Eukaryota"/>
</dbReference>
<dbReference type="InterPro" id="IPR005814">
    <property type="entry name" value="Aminotrans_3"/>
</dbReference>
<dbReference type="Pfam" id="PF00202">
    <property type="entry name" value="Aminotran_3"/>
    <property type="match status" value="1"/>
</dbReference>
<evidence type="ECO:0000256" key="1">
    <source>
        <dbReference type="ARBA" id="ARBA00001933"/>
    </source>
</evidence>
<dbReference type="OrthoDB" id="425114at2759"/>
<sequence length="416" mass="44791">MSTTKALEEARVNFASSNPGSEKVFKENLLGLPGGVTRGGLYFHPFPIILTKGEGVHVWDADGRKYLDFCGEYAAGLFGHNHPVISKAMIDAIQHGTALGGVNPAEGKAASLLCARFESMDKVRFCNSGTEADQMAFQLARAYTGRNKLMLFEGGYHGALASFVVKPVPGVKSMNIPVDIVVADYNDVEGTRALIRQHQDDLACVALELMQAAGGCLPATTEFVQMLRDETSASGALLLFDEVVTSRSAYGGLQSRLGIKPDLTTVGKWIGGGSCNFGAFGGSAKVMDLLDPTKSGSISHSGTFNNNMITMQAMCACLGDVFTEQEAARLWDLGEYLKDGINKAASASNVNMQATGCGSTLTIHFTRNRLRSRADLKSVNHDLTTLFYLDMLQKEHADVLIAAIKDFIEERKELVI</sequence>
<protein>
    <submittedName>
        <fullName evidence="4">Putative aminotransferase class-iii protein</fullName>
    </submittedName>
</protein>
<evidence type="ECO:0000313" key="4">
    <source>
        <dbReference type="EMBL" id="EOO01015.1"/>
    </source>
</evidence>
<proteinExistence type="inferred from homology"/>
<dbReference type="GO" id="GO:0030170">
    <property type="term" value="F:pyridoxal phosphate binding"/>
    <property type="evidence" value="ECO:0007669"/>
    <property type="project" value="InterPro"/>
</dbReference>
<organism evidence="4 5">
    <name type="scientific">Phaeoacremonium minimum (strain UCR-PA7)</name>
    <name type="common">Esca disease fungus</name>
    <name type="synonym">Togninia minima</name>
    <dbReference type="NCBI Taxonomy" id="1286976"/>
    <lineage>
        <taxon>Eukaryota</taxon>
        <taxon>Fungi</taxon>
        <taxon>Dikarya</taxon>
        <taxon>Ascomycota</taxon>
        <taxon>Pezizomycotina</taxon>
        <taxon>Sordariomycetes</taxon>
        <taxon>Sordariomycetidae</taxon>
        <taxon>Togniniales</taxon>
        <taxon>Togniniaceae</taxon>
        <taxon>Phaeoacremonium</taxon>
    </lineage>
</organism>
<comment type="similarity">
    <text evidence="3">Belongs to the class-III pyridoxal-phosphate-dependent aminotransferase family.</text>
</comment>
<dbReference type="Gene3D" id="3.40.640.10">
    <property type="entry name" value="Type I PLP-dependent aspartate aminotransferase-like (Major domain)"/>
    <property type="match status" value="1"/>
</dbReference>